<accession>A0A977R5D6</accession>
<keyword evidence="1" id="KW-0479">Metal-binding</keyword>
<evidence type="ECO:0000256" key="3">
    <source>
        <dbReference type="ARBA" id="ARBA00022837"/>
    </source>
</evidence>
<dbReference type="SMART" id="SM00054">
    <property type="entry name" value="EFh"/>
    <property type="match status" value="4"/>
</dbReference>
<proteinExistence type="evidence at transcript level"/>
<dbReference type="AlphaFoldDB" id="A0A977R5D6"/>
<feature type="domain" description="EF-hand" evidence="5">
    <location>
        <begin position="3"/>
        <end position="38"/>
    </location>
</feature>
<dbReference type="InterPro" id="IPR018247">
    <property type="entry name" value="EF_Hand_1_Ca_BS"/>
</dbReference>
<evidence type="ECO:0000313" key="6">
    <source>
        <dbReference type="EMBL" id="UXL82611.1"/>
    </source>
</evidence>
<dbReference type="FunFam" id="1.10.238.10:FF:000341">
    <property type="entry name" value="Putative calcium-binding protein CML19"/>
    <property type="match status" value="1"/>
</dbReference>
<feature type="domain" description="EF-hand" evidence="5">
    <location>
        <begin position="78"/>
        <end position="113"/>
    </location>
</feature>
<dbReference type="PANTHER" id="PTHR10891">
    <property type="entry name" value="EF-HAND CALCIUM-BINDING DOMAIN CONTAINING PROTEIN"/>
    <property type="match status" value="1"/>
</dbReference>
<evidence type="ECO:0000259" key="5">
    <source>
        <dbReference type="PROSITE" id="PS50222"/>
    </source>
</evidence>
<dbReference type="PROSITE" id="PS00018">
    <property type="entry name" value="EF_HAND_1"/>
    <property type="match status" value="3"/>
</dbReference>
<evidence type="ECO:0000256" key="4">
    <source>
        <dbReference type="ARBA" id="ARBA00057710"/>
    </source>
</evidence>
<feature type="domain" description="EF-hand" evidence="5">
    <location>
        <begin position="114"/>
        <end position="144"/>
    </location>
</feature>
<comment type="function">
    <text evidence="4">Potential calcium sensor that binds calcium in vitro.</text>
</comment>
<dbReference type="InterPro" id="IPR011992">
    <property type="entry name" value="EF-hand-dom_pair"/>
</dbReference>
<evidence type="ECO:0000256" key="2">
    <source>
        <dbReference type="ARBA" id="ARBA00022737"/>
    </source>
</evidence>
<dbReference type="PROSITE" id="PS50222">
    <property type="entry name" value="EF_HAND_2"/>
    <property type="match status" value="4"/>
</dbReference>
<dbReference type="Gene3D" id="1.10.238.10">
    <property type="entry name" value="EF-hand"/>
    <property type="match status" value="2"/>
</dbReference>
<dbReference type="CDD" id="cd00051">
    <property type="entry name" value="EFh"/>
    <property type="match status" value="2"/>
</dbReference>
<sequence length="144" mass="16302">MGKHVEYLEHVFLYFDEDGDGKISPSELRNRLGLMGGDELIELKEAEEAVESLDSDGDGLLGLEDLARLMELGGGEEEKMKDLRMAFEMYDVEGKGFITPKSLKRMLSRLGESRSVDECKVMINHFDLNGDGVLSFEEFRIMMQ</sequence>
<dbReference type="InterPro" id="IPR002048">
    <property type="entry name" value="EF_hand_dom"/>
</dbReference>
<dbReference type="SUPFAM" id="SSF47473">
    <property type="entry name" value="EF-hand"/>
    <property type="match status" value="1"/>
</dbReference>
<name>A0A977R5D6_MORAL</name>
<keyword evidence="2" id="KW-0677">Repeat</keyword>
<keyword evidence="3" id="KW-0106">Calcium</keyword>
<dbReference type="Pfam" id="PF13499">
    <property type="entry name" value="EF-hand_7"/>
    <property type="match status" value="2"/>
</dbReference>
<feature type="domain" description="EF-hand" evidence="5">
    <location>
        <begin position="41"/>
        <end position="76"/>
    </location>
</feature>
<organism evidence="6">
    <name type="scientific">Morus alba var. multicaulis</name>
    <dbReference type="NCBI Taxonomy" id="170012"/>
    <lineage>
        <taxon>Eukaryota</taxon>
        <taxon>Viridiplantae</taxon>
        <taxon>Streptophyta</taxon>
        <taxon>Embryophyta</taxon>
        <taxon>Tracheophyta</taxon>
        <taxon>Spermatophyta</taxon>
        <taxon>Magnoliopsida</taxon>
        <taxon>eudicotyledons</taxon>
        <taxon>Gunneridae</taxon>
        <taxon>Pentapetalae</taxon>
        <taxon>rosids</taxon>
        <taxon>fabids</taxon>
        <taxon>Rosales</taxon>
        <taxon>Moraceae</taxon>
        <taxon>Moreae</taxon>
        <taxon>Morus</taxon>
    </lineage>
</organism>
<dbReference type="InterPro" id="IPR039647">
    <property type="entry name" value="EF_hand_pair_protein_CML-like"/>
</dbReference>
<evidence type="ECO:0000256" key="1">
    <source>
        <dbReference type="ARBA" id="ARBA00022723"/>
    </source>
</evidence>
<reference evidence="6" key="1">
    <citation type="submission" date="2021-06" db="EMBL/GenBank/DDBJ databases">
        <authorList>
            <person name="Guo P."/>
        </authorList>
    </citation>
    <scope>NUCLEOTIDE SEQUENCE</scope>
</reference>
<protein>
    <submittedName>
        <fullName evidence="6">CML37</fullName>
    </submittedName>
</protein>
<dbReference type="FunFam" id="1.10.238.10:FF:000237">
    <property type="entry name" value="Calcium-binding protein CML38"/>
    <property type="match status" value="1"/>
</dbReference>
<dbReference type="EMBL" id="MZ343301">
    <property type="protein sequence ID" value="UXL82611.1"/>
    <property type="molecule type" value="mRNA"/>
</dbReference>
<dbReference type="GO" id="GO:0005509">
    <property type="term" value="F:calcium ion binding"/>
    <property type="evidence" value="ECO:0007669"/>
    <property type="project" value="InterPro"/>
</dbReference>